<feature type="domain" description="HTH tetR-type" evidence="5">
    <location>
        <begin position="21"/>
        <end position="81"/>
    </location>
</feature>
<keyword evidence="7" id="KW-1185">Reference proteome</keyword>
<evidence type="ECO:0000256" key="3">
    <source>
        <dbReference type="ARBA" id="ARBA00023163"/>
    </source>
</evidence>
<evidence type="ECO:0000259" key="5">
    <source>
        <dbReference type="PROSITE" id="PS50977"/>
    </source>
</evidence>
<dbReference type="SUPFAM" id="SSF46689">
    <property type="entry name" value="Homeodomain-like"/>
    <property type="match status" value="1"/>
</dbReference>
<dbReference type="SUPFAM" id="SSF48498">
    <property type="entry name" value="Tetracyclin repressor-like, C-terminal domain"/>
    <property type="match status" value="1"/>
</dbReference>
<dbReference type="Proteomes" id="UP000676967">
    <property type="component" value="Chromosome"/>
</dbReference>
<keyword evidence="3" id="KW-0804">Transcription</keyword>
<evidence type="ECO:0000256" key="1">
    <source>
        <dbReference type="ARBA" id="ARBA00023015"/>
    </source>
</evidence>
<feature type="DNA-binding region" description="H-T-H motif" evidence="4">
    <location>
        <begin position="44"/>
        <end position="63"/>
    </location>
</feature>
<dbReference type="GO" id="GO:0003677">
    <property type="term" value="F:DNA binding"/>
    <property type="evidence" value="ECO:0007669"/>
    <property type="project" value="UniProtKB-KW"/>
</dbReference>
<evidence type="ECO:0000256" key="2">
    <source>
        <dbReference type="ARBA" id="ARBA00023125"/>
    </source>
</evidence>
<evidence type="ECO:0000256" key="4">
    <source>
        <dbReference type="PROSITE-ProRule" id="PRU00335"/>
    </source>
</evidence>
<gene>
    <name evidence="6" type="ORF">Aiant_24550</name>
</gene>
<dbReference type="PRINTS" id="PR00455">
    <property type="entry name" value="HTHTETR"/>
</dbReference>
<organism evidence="6 7">
    <name type="scientific">Actinoplanes ianthinogenes</name>
    <dbReference type="NCBI Taxonomy" id="122358"/>
    <lineage>
        <taxon>Bacteria</taxon>
        <taxon>Bacillati</taxon>
        <taxon>Actinomycetota</taxon>
        <taxon>Actinomycetes</taxon>
        <taxon>Micromonosporales</taxon>
        <taxon>Micromonosporaceae</taxon>
        <taxon>Actinoplanes</taxon>
    </lineage>
</organism>
<keyword evidence="2 4" id="KW-0238">DNA-binding</keyword>
<dbReference type="InterPro" id="IPR009057">
    <property type="entry name" value="Homeodomain-like_sf"/>
</dbReference>
<evidence type="ECO:0000313" key="7">
    <source>
        <dbReference type="Proteomes" id="UP000676967"/>
    </source>
</evidence>
<dbReference type="PANTHER" id="PTHR30055">
    <property type="entry name" value="HTH-TYPE TRANSCRIPTIONAL REGULATOR RUTR"/>
    <property type="match status" value="1"/>
</dbReference>
<dbReference type="EMBL" id="AP023356">
    <property type="protein sequence ID" value="BCJ41798.1"/>
    <property type="molecule type" value="Genomic_DNA"/>
</dbReference>
<dbReference type="Pfam" id="PF00440">
    <property type="entry name" value="TetR_N"/>
    <property type="match status" value="1"/>
</dbReference>
<dbReference type="RefSeq" id="WP_189335266.1">
    <property type="nucleotide sequence ID" value="NZ_AP023356.1"/>
</dbReference>
<keyword evidence="1" id="KW-0805">Transcription regulation</keyword>
<evidence type="ECO:0000313" key="6">
    <source>
        <dbReference type="EMBL" id="BCJ41798.1"/>
    </source>
</evidence>
<reference evidence="6 7" key="1">
    <citation type="submission" date="2020-08" db="EMBL/GenBank/DDBJ databases">
        <title>Whole genome shotgun sequence of Actinoplanes ianthinogenes NBRC 13996.</title>
        <authorList>
            <person name="Komaki H."/>
            <person name="Tamura T."/>
        </authorList>
    </citation>
    <scope>NUCLEOTIDE SEQUENCE [LARGE SCALE GENOMIC DNA]</scope>
    <source>
        <strain evidence="6 7">NBRC 13996</strain>
    </source>
</reference>
<dbReference type="InterPro" id="IPR050109">
    <property type="entry name" value="HTH-type_TetR-like_transc_reg"/>
</dbReference>
<sequence length="218" mass="23636">MSGVNEPRRRYRSPVREEAARRTRQAIVRAAGELFVSQGYARASLTAVAEEAGVARPTVTASFGSKAALLKQVLDEALAGDDEPVPVAQRPWFRPVFEARDPGAVLDAYAAVCVLIGGRAARLFETVRRAADDSEEAAQLWETLLTNRRFGARMVVEHAAGLGEPAPGRDLEAAIDSVWVYNDPALYGALVHRCGWSEEALQAWLATAMRAAVLRPVP</sequence>
<accession>A0ABN6CBR8</accession>
<dbReference type="PROSITE" id="PS50977">
    <property type="entry name" value="HTH_TETR_2"/>
    <property type="match status" value="1"/>
</dbReference>
<dbReference type="InterPro" id="IPR036271">
    <property type="entry name" value="Tet_transcr_reg_TetR-rel_C_sf"/>
</dbReference>
<dbReference type="PANTHER" id="PTHR30055:SF234">
    <property type="entry name" value="HTH-TYPE TRANSCRIPTIONAL REGULATOR BETI"/>
    <property type="match status" value="1"/>
</dbReference>
<name>A0ABN6CBR8_9ACTN</name>
<proteinExistence type="predicted"/>
<dbReference type="InterPro" id="IPR001647">
    <property type="entry name" value="HTH_TetR"/>
</dbReference>
<protein>
    <submittedName>
        <fullName evidence="6">DNA-binding protein</fullName>
    </submittedName>
</protein>
<dbReference type="Gene3D" id="1.10.357.10">
    <property type="entry name" value="Tetracycline Repressor, domain 2"/>
    <property type="match status" value="2"/>
</dbReference>